<dbReference type="RefSeq" id="WP_103680084.1">
    <property type="nucleotide sequence ID" value="NZ_LPWH01000063.1"/>
</dbReference>
<feature type="region of interest" description="Disordered" evidence="4">
    <location>
        <begin position="1"/>
        <end position="20"/>
    </location>
</feature>
<organism evidence="5 6">
    <name type="scientific">Alkalispirochaeta sphaeroplastigenens</name>
    <dbReference type="NCBI Taxonomy" id="1187066"/>
    <lineage>
        <taxon>Bacteria</taxon>
        <taxon>Pseudomonadati</taxon>
        <taxon>Spirochaetota</taxon>
        <taxon>Spirochaetia</taxon>
        <taxon>Spirochaetales</taxon>
        <taxon>Spirochaetaceae</taxon>
        <taxon>Alkalispirochaeta</taxon>
    </lineage>
</organism>
<dbReference type="EC" id="3.4.17.19" evidence="1"/>
<feature type="active site" description="Proton donor/acceptor" evidence="3">
    <location>
        <position position="277"/>
    </location>
</feature>
<name>A0A2S4JR20_9SPIO</name>
<dbReference type="PRINTS" id="PR00998">
    <property type="entry name" value="CRBOXYPTASET"/>
</dbReference>
<dbReference type="GO" id="GO:0046872">
    <property type="term" value="F:metal ion binding"/>
    <property type="evidence" value="ECO:0007669"/>
    <property type="project" value="UniProtKB-KW"/>
</dbReference>
<keyword evidence="6" id="KW-1185">Reference proteome</keyword>
<keyword evidence="1 2" id="KW-0479">Metal-binding</keyword>
<dbReference type="Pfam" id="PF02074">
    <property type="entry name" value="Peptidase_M32"/>
    <property type="match status" value="1"/>
</dbReference>
<evidence type="ECO:0000256" key="3">
    <source>
        <dbReference type="PIRSR" id="PIRSR006615-2"/>
    </source>
</evidence>
<dbReference type="PIRSF" id="PIRSF006615">
    <property type="entry name" value="Zn_crbxpep_Taq"/>
    <property type="match status" value="1"/>
</dbReference>
<dbReference type="EMBL" id="LPWH01000063">
    <property type="protein sequence ID" value="POR01984.1"/>
    <property type="molecule type" value="Genomic_DNA"/>
</dbReference>
<comment type="function">
    <text evidence="1">Broad specificity carboxypetidase that releases amino acids sequentially from the C-terminus, including neutral, aromatic, polar and basic residues.</text>
</comment>
<feature type="binding site" evidence="2">
    <location>
        <position position="280"/>
    </location>
    <ligand>
        <name>Zn(2+)</name>
        <dbReference type="ChEBI" id="CHEBI:29105"/>
        <note>catalytic</note>
    </ligand>
</feature>
<keyword evidence="1" id="KW-0645">Protease</keyword>
<keyword evidence="1 5" id="KW-0121">Carboxypeptidase</keyword>
<comment type="caution">
    <text evidence="5">The sequence shown here is derived from an EMBL/GenBank/DDBJ whole genome shotgun (WGS) entry which is preliminary data.</text>
</comment>
<evidence type="ECO:0000256" key="4">
    <source>
        <dbReference type="SAM" id="MobiDB-lite"/>
    </source>
</evidence>
<dbReference type="GO" id="GO:0004181">
    <property type="term" value="F:metallocarboxypeptidase activity"/>
    <property type="evidence" value="ECO:0007669"/>
    <property type="project" value="UniProtKB-UniRule"/>
</dbReference>
<dbReference type="SUPFAM" id="SSF55486">
    <property type="entry name" value="Metalloproteases ('zincins'), catalytic domain"/>
    <property type="match status" value="1"/>
</dbReference>
<keyword evidence="1" id="KW-0482">Metalloprotease</keyword>
<feature type="binding site" evidence="2">
    <location>
        <position position="306"/>
    </location>
    <ligand>
        <name>Zn(2+)</name>
        <dbReference type="ChEBI" id="CHEBI:29105"/>
        <note>catalytic</note>
    </ligand>
</feature>
<proteinExistence type="inferred from homology"/>
<evidence type="ECO:0000313" key="6">
    <source>
        <dbReference type="Proteomes" id="UP000237350"/>
    </source>
</evidence>
<dbReference type="InterPro" id="IPR001333">
    <property type="entry name" value="Peptidase_M32_Taq"/>
</dbReference>
<comment type="cofactor">
    <cofactor evidence="2">
        <name>Zn(2+)</name>
        <dbReference type="ChEBI" id="CHEBI:29105"/>
    </cofactor>
    <text evidence="2">Binds 1 zinc ion per subunit.</text>
</comment>
<dbReference type="CDD" id="cd06460">
    <property type="entry name" value="M32_Taq"/>
    <property type="match status" value="1"/>
</dbReference>
<keyword evidence="1" id="KW-0378">Hydrolase</keyword>
<accession>A0A2S4JR20</accession>
<gene>
    <name evidence="5" type="ORF">AU468_06945</name>
</gene>
<protein>
    <recommendedName>
        <fullName evidence="1">Metal-dependent carboxypeptidase</fullName>
        <ecNumber evidence="1">3.4.17.19</ecNumber>
    </recommendedName>
</protein>
<dbReference type="PANTHER" id="PTHR34217:SF1">
    <property type="entry name" value="CARBOXYPEPTIDASE 1"/>
    <property type="match status" value="1"/>
</dbReference>
<keyword evidence="2" id="KW-0862">Zinc</keyword>
<dbReference type="Gene3D" id="1.10.1370.30">
    <property type="match status" value="1"/>
</dbReference>
<dbReference type="OrthoDB" id="9772308at2"/>
<feature type="binding site" evidence="2">
    <location>
        <position position="276"/>
    </location>
    <ligand>
        <name>Zn(2+)</name>
        <dbReference type="ChEBI" id="CHEBI:29105"/>
        <note>catalytic</note>
    </ligand>
</feature>
<dbReference type="PROSITE" id="PS52034">
    <property type="entry name" value="PEPTIDASE_M32"/>
    <property type="match status" value="1"/>
</dbReference>
<evidence type="ECO:0000256" key="2">
    <source>
        <dbReference type="PIRSR" id="PIRSR006615-1"/>
    </source>
</evidence>
<sequence>MSDQEQGSLGERGLSGDPLEELKALDREARLLEHSGAVLSWDQEVYMPPAALDERADQLALLQSLAHQRDRSPRVGELLEQIRAEEAAPEGLEGIFLREKHRSYQRSCRVPDRLVRDLARTASQGQNAWVAARAENDYERFMPWLERLIGLNRELAEHLGYRDCPYDALLDQYEPYTSTAEVAGVFRDLREGLVPLVRRIASRPVPDQSFLRKSFPLEGQKQLSREVMVALGYDLDRGRLDSSAHPFTTTLGNRDVRITTRFDERAPESGLFSTIHETGHALYELGVAEELAGTLLAEGTSLGIHESQSRMWENMIGRSRAFWSHWLPRMREIFPDQLEGVSLEHFYRGINRVEPSLIRVEADEVTYSLHVILRFELEQALISGDLPVKDLPDAWNRGMKDLLGVEPRDYSSGVLQDVHWSMGAFGYFPTYALGNLYAAQFLRALEKDLPDLWEGVARGEYAPILDWLRRAIHRHGKCRSAGELVREITGGPLDSAVFLDYLWKKYDEDQGR</sequence>
<evidence type="ECO:0000256" key="1">
    <source>
        <dbReference type="PIRNR" id="PIRNR006615"/>
    </source>
</evidence>
<reference evidence="6" key="1">
    <citation type="submission" date="2015-12" db="EMBL/GenBank/DDBJ databases">
        <authorList>
            <person name="Lodha T.D."/>
            <person name="Chintalapati S."/>
            <person name="Chintalapati V.R."/>
            <person name="Sravanthi T."/>
        </authorList>
    </citation>
    <scope>NUCLEOTIDE SEQUENCE [LARGE SCALE GENOMIC DNA]</scope>
    <source>
        <strain evidence="6">JC133</strain>
    </source>
</reference>
<evidence type="ECO:0000313" key="5">
    <source>
        <dbReference type="EMBL" id="POR01984.1"/>
    </source>
</evidence>
<dbReference type="GO" id="GO:0006508">
    <property type="term" value="P:proteolysis"/>
    <property type="evidence" value="ECO:0007669"/>
    <property type="project" value="UniProtKB-UniRule"/>
</dbReference>
<comment type="catalytic activity">
    <reaction evidence="1">
        <text>Release of a C-terminal amino acid with broad specificity, except for -Pro.</text>
        <dbReference type="EC" id="3.4.17.19"/>
    </reaction>
</comment>
<dbReference type="Proteomes" id="UP000237350">
    <property type="component" value="Unassembled WGS sequence"/>
</dbReference>
<dbReference type="PANTHER" id="PTHR34217">
    <property type="entry name" value="METAL-DEPENDENT CARBOXYPEPTIDASE"/>
    <property type="match status" value="1"/>
</dbReference>
<comment type="similarity">
    <text evidence="1">Belongs to the peptidase M32 family.</text>
</comment>
<dbReference type="AlphaFoldDB" id="A0A2S4JR20"/>